<evidence type="ECO:0000313" key="2">
    <source>
        <dbReference type="EMBL" id="KNE95235.1"/>
    </source>
</evidence>
<dbReference type="AlphaFoldDB" id="A0A0L0V7E8"/>
<feature type="compositionally biased region" description="Pro residues" evidence="1">
    <location>
        <begin position="46"/>
        <end position="68"/>
    </location>
</feature>
<feature type="region of interest" description="Disordered" evidence="1">
    <location>
        <begin position="260"/>
        <end position="369"/>
    </location>
</feature>
<accession>A0A0L0V7E8</accession>
<evidence type="ECO:0000256" key="1">
    <source>
        <dbReference type="SAM" id="MobiDB-lite"/>
    </source>
</evidence>
<sequence>MPPCSRCASKGIKCVRTIADRACTACQKAKARCSAIREPLDSSPSGLPPVPAPAPLAKRPPPPIPPRPVRSLPVTTPSRSTLPATSAQLSTGFRRVVSVLVPQTNRGRCHNFSRTPSPFLKRSSVAGMVPRPSSISGASRPPKRRTEADPSVIYDHYHTRLCTEPSRIMIADAPLPELPPMPLRNNFDSNASAYQAAVIAWFDNRRVIQSYLGIPFDQPVPAFEDSVTIQFSQLDMRYYKGAFVISHVNWVTTVSVVNSPPHTAPVGPLDKGKERAVTPRPSVDSADNDKEQAVTPRPLVNSVVNDEEQAVTPCPSIDRRERTDTRAGSTYTDRDADGSSVDNAYPDDGAGPKPLVLPSSPIGENNYYGVPYDRPPPTFRSPAPPARPNTPVDPLHDLFPDCPQFARCYMPALIVNKFLRYVVALQWSAFTPSDRHNRYELFHHNCQLLRDSANNVIPFNNGFGMCAPQITPPSEATARPTSQVPVAEGEGDSTPCPNRPPTEGAHDHTPGPTRFRY</sequence>
<dbReference type="Proteomes" id="UP000054564">
    <property type="component" value="Unassembled WGS sequence"/>
</dbReference>
<comment type="caution">
    <text evidence="2">The sequence shown here is derived from an EMBL/GenBank/DDBJ whole genome shotgun (WGS) entry which is preliminary data.</text>
</comment>
<feature type="compositionally biased region" description="Polar residues" evidence="1">
    <location>
        <begin position="75"/>
        <end position="87"/>
    </location>
</feature>
<feature type="region of interest" description="Disordered" evidence="1">
    <location>
        <begin position="471"/>
        <end position="517"/>
    </location>
</feature>
<feature type="region of interest" description="Disordered" evidence="1">
    <location>
        <begin position="122"/>
        <end position="148"/>
    </location>
</feature>
<protein>
    <recommendedName>
        <fullName evidence="4">Zn(2)-C6 fungal-type domain-containing protein</fullName>
    </recommendedName>
</protein>
<organism evidence="2 3">
    <name type="scientific">Puccinia striiformis f. sp. tritici PST-78</name>
    <dbReference type="NCBI Taxonomy" id="1165861"/>
    <lineage>
        <taxon>Eukaryota</taxon>
        <taxon>Fungi</taxon>
        <taxon>Dikarya</taxon>
        <taxon>Basidiomycota</taxon>
        <taxon>Pucciniomycotina</taxon>
        <taxon>Pucciniomycetes</taxon>
        <taxon>Pucciniales</taxon>
        <taxon>Pucciniaceae</taxon>
        <taxon>Puccinia</taxon>
    </lineage>
</organism>
<gene>
    <name evidence="2" type="ORF">PSTG_11409</name>
</gene>
<dbReference type="EMBL" id="AJIL01000100">
    <property type="protein sequence ID" value="KNE95235.1"/>
    <property type="molecule type" value="Genomic_DNA"/>
</dbReference>
<evidence type="ECO:0000313" key="3">
    <source>
        <dbReference type="Proteomes" id="UP000054564"/>
    </source>
</evidence>
<name>A0A0L0V7E8_9BASI</name>
<evidence type="ECO:0008006" key="4">
    <source>
        <dbReference type="Google" id="ProtNLM"/>
    </source>
</evidence>
<reference evidence="3" key="1">
    <citation type="submission" date="2014-03" db="EMBL/GenBank/DDBJ databases">
        <title>The Genome Sequence of Puccinia striiformis f. sp. tritici PST-78.</title>
        <authorList>
            <consortium name="The Broad Institute Genome Sequencing Platform"/>
            <person name="Cuomo C."/>
            <person name="Hulbert S."/>
            <person name="Chen X."/>
            <person name="Walker B."/>
            <person name="Young S.K."/>
            <person name="Zeng Q."/>
            <person name="Gargeya S."/>
            <person name="Fitzgerald M."/>
            <person name="Haas B."/>
            <person name="Abouelleil A."/>
            <person name="Alvarado L."/>
            <person name="Arachchi H.M."/>
            <person name="Berlin A.M."/>
            <person name="Chapman S.B."/>
            <person name="Goldberg J."/>
            <person name="Griggs A."/>
            <person name="Gujja S."/>
            <person name="Hansen M."/>
            <person name="Howarth C."/>
            <person name="Imamovic A."/>
            <person name="Larimer J."/>
            <person name="McCowan C."/>
            <person name="Montmayeur A."/>
            <person name="Murphy C."/>
            <person name="Neiman D."/>
            <person name="Pearson M."/>
            <person name="Priest M."/>
            <person name="Roberts A."/>
            <person name="Saif S."/>
            <person name="Shea T."/>
            <person name="Sisk P."/>
            <person name="Sykes S."/>
            <person name="Wortman J."/>
            <person name="Nusbaum C."/>
            <person name="Birren B."/>
        </authorList>
    </citation>
    <scope>NUCLEOTIDE SEQUENCE [LARGE SCALE GENOMIC DNA]</scope>
    <source>
        <strain evidence="3">race PST-78</strain>
    </source>
</reference>
<keyword evidence="3" id="KW-1185">Reference proteome</keyword>
<feature type="region of interest" description="Disordered" evidence="1">
    <location>
        <begin position="37"/>
        <end position="87"/>
    </location>
</feature>
<proteinExistence type="predicted"/>